<name>A0ABY2XKB4_9GAMM</name>
<dbReference type="Gene3D" id="3.30.450.40">
    <property type="match status" value="1"/>
</dbReference>
<feature type="coiled-coil region" evidence="1">
    <location>
        <begin position="48"/>
        <end position="113"/>
    </location>
</feature>
<protein>
    <submittedName>
        <fullName evidence="2">DUF484 family protein</fullName>
    </submittedName>
</protein>
<proteinExistence type="predicted"/>
<dbReference type="InterPro" id="IPR007435">
    <property type="entry name" value="DUF484"/>
</dbReference>
<dbReference type="PANTHER" id="PTHR38765">
    <property type="entry name" value="DUF484 DOMAIN-CONTAINING PROTEIN"/>
    <property type="match status" value="1"/>
</dbReference>
<dbReference type="Pfam" id="PF04340">
    <property type="entry name" value="DUF484"/>
    <property type="match status" value="1"/>
</dbReference>
<dbReference type="PANTHER" id="PTHR38765:SF1">
    <property type="entry name" value="DUF484 DOMAIN-CONTAINING PROTEIN"/>
    <property type="match status" value="1"/>
</dbReference>
<dbReference type="SUPFAM" id="SSF55781">
    <property type="entry name" value="GAF domain-like"/>
    <property type="match status" value="1"/>
</dbReference>
<gene>
    <name evidence="2" type="ORF">FGS76_13710</name>
</gene>
<reference evidence="2 3" key="1">
    <citation type="submission" date="2019-05" db="EMBL/GenBank/DDBJ databases">
        <title>Genome of Alcanivorax gelatiniphagus, an oil degrading marine bacteria.</title>
        <authorList>
            <person name="Kwon K.K."/>
        </authorList>
    </citation>
    <scope>NUCLEOTIDE SEQUENCE [LARGE SCALE GENOMIC DNA]</scope>
    <source>
        <strain evidence="2 3">MEBiC 08158</strain>
    </source>
</reference>
<keyword evidence="3" id="KW-1185">Reference proteome</keyword>
<evidence type="ECO:0000313" key="3">
    <source>
        <dbReference type="Proteomes" id="UP000739180"/>
    </source>
</evidence>
<dbReference type="EMBL" id="VCQT01000040">
    <property type="protein sequence ID" value="TMW11630.1"/>
    <property type="molecule type" value="Genomic_DNA"/>
</dbReference>
<accession>A0ABY2XKB4</accession>
<sequence>MTDDTQPGATLPGADQVAAFLRRHPEFFQDRPELLELMRLPDPRGPAVSLLERQASILRDRNQELRERLNGLIDVARENDQLFEHTRRLTLALLEARNTDKLLRQLLQGLEQEFRCDTVALLLHDREAKLLGEVRKQVRFVDPEDLPAALGPLLRTGKAVCGVLRQEELAALFQDRAEAVKSAAVVPLEHNGRLGVLAIGSGDAMHFRSSMGTLFISHIGQVLSRRLVEVSGPAANRQAQRA</sequence>
<evidence type="ECO:0000256" key="1">
    <source>
        <dbReference type="SAM" id="Coils"/>
    </source>
</evidence>
<dbReference type="RefSeq" id="WP_138773228.1">
    <property type="nucleotide sequence ID" value="NZ_JBHSSX010000201.1"/>
</dbReference>
<evidence type="ECO:0000313" key="2">
    <source>
        <dbReference type="EMBL" id="TMW11630.1"/>
    </source>
</evidence>
<dbReference type="InterPro" id="IPR029016">
    <property type="entry name" value="GAF-like_dom_sf"/>
</dbReference>
<organism evidence="2 3">
    <name type="scientific">Alloalcanivorax gelatiniphagus</name>
    <dbReference type="NCBI Taxonomy" id="1194167"/>
    <lineage>
        <taxon>Bacteria</taxon>
        <taxon>Pseudomonadati</taxon>
        <taxon>Pseudomonadota</taxon>
        <taxon>Gammaproteobacteria</taxon>
        <taxon>Oceanospirillales</taxon>
        <taxon>Alcanivoracaceae</taxon>
        <taxon>Alloalcanivorax</taxon>
    </lineage>
</organism>
<comment type="caution">
    <text evidence="2">The sequence shown here is derived from an EMBL/GenBank/DDBJ whole genome shotgun (WGS) entry which is preliminary data.</text>
</comment>
<keyword evidence="1" id="KW-0175">Coiled coil</keyword>
<dbReference type="Proteomes" id="UP000739180">
    <property type="component" value="Unassembled WGS sequence"/>
</dbReference>